<gene>
    <name evidence="3" type="ORF">VC83_09032</name>
</gene>
<dbReference type="OrthoDB" id="20872at2759"/>
<feature type="compositionally biased region" description="Low complexity" evidence="2">
    <location>
        <begin position="235"/>
        <end position="256"/>
    </location>
</feature>
<feature type="repeat" description="TPR" evidence="1">
    <location>
        <begin position="43"/>
        <end position="76"/>
    </location>
</feature>
<dbReference type="GeneID" id="36292069"/>
<feature type="compositionally biased region" description="Polar residues" evidence="2">
    <location>
        <begin position="16"/>
        <end position="36"/>
    </location>
</feature>
<evidence type="ECO:0000313" key="3">
    <source>
        <dbReference type="EMBL" id="OAF54502.1"/>
    </source>
</evidence>
<feature type="region of interest" description="Disordered" evidence="2">
    <location>
        <begin position="8"/>
        <end position="39"/>
    </location>
</feature>
<dbReference type="eggNOG" id="ENOG502RUIY">
    <property type="taxonomic scope" value="Eukaryota"/>
</dbReference>
<accession>A0A176ZZ32</accession>
<keyword evidence="1" id="KW-0802">TPR repeat</keyword>
<dbReference type="EMBL" id="KV441421">
    <property type="protein sequence ID" value="OAF54502.1"/>
    <property type="molecule type" value="Genomic_DNA"/>
</dbReference>
<dbReference type="VEuPathDB" id="FungiDB:GMDG_06464"/>
<dbReference type="SUPFAM" id="SSF48452">
    <property type="entry name" value="TPR-like"/>
    <property type="match status" value="1"/>
</dbReference>
<dbReference type="SMART" id="SM00028">
    <property type="entry name" value="TPR"/>
    <property type="match status" value="2"/>
</dbReference>
<dbReference type="InterPro" id="IPR011990">
    <property type="entry name" value="TPR-like_helical_dom_sf"/>
</dbReference>
<proteinExistence type="predicted"/>
<dbReference type="RefSeq" id="XP_024319806.1">
    <property type="nucleotide sequence ID" value="XM_024472571.1"/>
</dbReference>
<dbReference type="PROSITE" id="PS50005">
    <property type="entry name" value="TPR"/>
    <property type="match status" value="1"/>
</dbReference>
<dbReference type="Proteomes" id="UP000077154">
    <property type="component" value="Unassembled WGS sequence"/>
</dbReference>
<feature type="region of interest" description="Disordered" evidence="2">
    <location>
        <begin position="156"/>
        <end position="298"/>
    </location>
</feature>
<dbReference type="PANTHER" id="PTHR42345">
    <property type="entry name" value="TPR_REGION DOMAIN-CONTAINING PROTEIN"/>
    <property type="match status" value="1"/>
</dbReference>
<reference evidence="3" key="1">
    <citation type="submission" date="2016-03" db="EMBL/GenBank/DDBJ databases">
        <title>Updated assembly of Pseudogymnoascus destructans, the fungus causing white-nose syndrome of bats.</title>
        <authorList>
            <person name="Palmer J.M."/>
            <person name="Drees K.P."/>
            <person name="Foster J.T."/>
            <person name="Lindner D.L."/>
        </authorList>
    </citation>
    <scope>NUCLEOTIDE SEQUENCE [LARGE SCALE GENOMIC DNA]</scope>
    <source>
        <strain evidence="3">20631-21</strain>
    </source>
</reference>
<dbReference type="Gene3D" id="1.25.40.10">
    <property type="entry name" value="Tetratricopeptide repeat domain"/>
    <property type="match status" value="1"/>
</dbReference>
<name>A0A176ZZ32_9PEZI</name>
<organism evidence="3">
    <name type="scientific">Pseudogymnoascus destructans</name>
    <dbReference type="NCBI Taxonomy" id="655981"/>
    <lineage>
        <taxon>Eukaryota</taxon>
        <taxon>Fungi</taxon>
        <taxon>Dikarya</taxon>
        <taxon>Ascomycota</taxon>
        <taxon>Pezizomycotina</taxon>
        <taxon>Leotiomycetes</taxon>
        <taxon>Thelebolales</taxon>
        <taxon>Thelebolaceae</taxon>
        <taxon>Pseudogymnoascus</taxon>
    </lineage>
</organism>
<dbReference type="InterPro" id="IPR019734">
    <property type="entry name" value="TPR_rpt"/>
</dbReference>
<feature type="compositionally biased region" description="Low complexity" evidence="2">
    <location>
        <begin position="190"/>
        <end position="211"/>
    </location>
</feature>
<feature type="compositionally biased region" description="Pro residues" evidence="2">
    <location>
        <begin position="178"/>
        <end position="189"/>
    </location>
</feature>
<feature type="compositionally biased region" description="Pro residues" evidence="2">
    <location>
        <begin position="212"/>
        <end position="234"/>
    </location>
</feature>
<evidence type="ECO:0000256" key="2">
    <source>
        <dbReference type="SAM" id="MobiDB-lite"/>
    </source>
</evidence>
<dbReference type="AlphaFoldDB" id="A0A176ZZ32"/>
<evidence type="ECO:0000256" key="1">
    <source>
        <dbReference type="PROSITE-ProRule" id="PRU00339"/>
    </source>
</evidence>
<protein>
    <submittedName>
        <fullName evidence="3">Uncharacterized protein</fullName>
    </submittedName>
</protein>
<dbReference type="PANTHER" id="PTHR42345:SF2">
    <property type="entry name" value="HELICASE-LIKE PROTEIN"/>
    <property type="match status" value="1"/>
</dbReference>
<sequence length="940" mass="101124">MFRKALKKIGKKRDSLVSTPPTASQVQATTSPSAGPSTDRAITEVFRARGDARAQAGNYNGAIVMYDEALAATPTDAALLLSRSFAHAMSTPPNLGLALKDANAAIQIDSRNWQAWQQLGETRLKMGYIAVAMEALENALGLANGYDKVTVQRALTEARSRMPPPTLSRQQTALPSRPAQPAPPTPAAPAFPSARSSPAAPYFPAAPASPAASPPYTAPPPPAASRPCAAPTPPAARATPALRPQASPSPTAARAPPTTPAPPATSASTYPLEAFLNQPRNQSDAPPGYTPSVNNPDPAVRILSQQAIGTKLREFETTLRGRNRGSISVKPYTGEGYVDAVQLVYNGLTQADLTNRELSTQTQTYLHSSLSTMTFHEIDFPSNVFLNNDCETSPFYEGKMPGTVTITGYSKEYRVHQLSLNPRLNITFEASGALPGASLDKIVQRISALQLLGTSEDSKFLGQLLGLSQIEILQTGFHPAGGNRQKQIDTICMKLSGSLYDAPSRFVDFSKARNISNNTLGSTAQGIGLQNFLYQILLGAELLVRLRKEPVNTNNGGIMTDAISALVILSALWMQNVSITAAVNSTAAPLPANKMYTLYSIHNQRQIEGLIRFGEALSWPFMDEARAYIENVYNDLATGAAGIGFDICDWLFGLVLPGKIFRHRIMCCLVDATPSVRSINASPFWDSGIVVQNKSYWPKRTVLGRVLGGLNNPKSLCGWIGPVPAPQGWTSSAWIKINARAVDVPIPVSTTQLQLTLDGLGLADPDVNESPEAALESITDIGQWIQALGPSPTAPRNDVKKVEFKSLRLTEVAGTPAAKEYRATVDFTINNVPISYVLYSNPLFVCAPPCVGTHLMHRRQAVKYLDSVVKVEDLKEAYPPTDKLVIIDAQGPGEQVVARAWCAERARNAIVRKGLDCCFACAVNIAHKTTGLGFHVLIWS</sequence>